<evidence type="ECO:0000259" key="2">
    <source>
        <dbReference type="Pfam" id="PF11984"/>
    </source>
</evidence>
<dbReference type="InterPro" id="IPR014263">
    <property type="entry name" value="Methanolan_biosynth_EpsI"/>
</dbReference>
<gene>
    <name evidence="3" type="ORF">DSM3645_28282</name>
</gene>
<keyword evidence="1" id="KW-1133">Transmembrane helix</keyword>
<feature type="transmembrane region" description="Helical" evidence="1">
    <location>
        <begin position="20"/>
        <end position="40"/>
    </location>
</feature>
<organism evidence="3 4">
    <name type="scientific">Blastopirellula marina DSM 3645</name>
    <dbReference type="NCBI Taxonomy" id="314230"/>
    <lineage>
        <taxon>Bacteria</taxon>
        <taxon>Pseudomonadati</taxon>
        <taxon>Planctomycetota</taxon>
        <taxon>Planctomycetia</taxon>
        <taxon>Pirellulales</taxon>
        <taxon>Pirellulaceae</taxon>
        <taxon>Blastopirellula</taxon>
    </lineage>
</organism>
<dbReference type="Pfam" id="PF11984">
    <property type="entry name" value="DUF3485"/>
    <property type="match status" value="1"/>
</dbReference>
<dbReference type="Proteomes" id="UP000004358">
    <property type="component" value="Unassembled WGS sequence"/>
</dbReference>
<protein>
    <recommendedName>
        <fullName evidence="2">Methanolan biosynthesis EpsI domain-containing protein</fullName>
    </recommendedName>
</protein>
<name>A3ZP78_9BACT</name>
<keyword evidence="1" id="KW-0472">Membrane</keyword>
<accession>A3ZP78</accession>
<evidence type="ECO:0000313" key="4">
    <source>
        <dbReference type="Proteomes" id="UP000004358"/>
    </source>
</evidence>
<dbReference type="AlphaFoldDB" id="A3ZP78"/>
<reference evidence="3 4" key="1">
    <citation type="submission" date="2006-02" db="EMBL/GenBank/DDBJ databases">
        <authorList>
            <person name="Amann R."/>
            <person name="Ferriera S."/>
            <person name="Johnson J."/>
            <person name="Kravitz S."/>
            <person name="Halpern A."/>
            <person name="Remington K."/>
            <person name="Beeson K."/>
            <person name="Tran B."/>
            <person name="Rogers Y.-H."/>
            <person name="Friedman R."/>
            <person name="Venter J.C."/>
        </authorList>
    </citation>
    <scope>NUCLEOTIDE SEQUENCE [LARGE SCALE GENOMIC DNA]</scope>
    <source>
        <strain evidence="3 4">DSM 3645</strain>
    </source>
</reference>
<sequence>MSGSFEKANQETQHMKLLQFRIPLLLIALLGVQLISIAMLQQYSHVTVQPLSQPLERIPGELNGWAGQTAESDPNLLRAIDADELLNRQYQKEIEWPVSIHCATFNSLEHWCPHSPLECYPAAGWHVKEEVVVRDETAPQRTMHWVEFGKATGTVQVLYWFQRGEDVYYDREGARQSRQNIWGQQSCSPLVKVVLQTDGRAGSKGKENMLRFADSIRQWIATQGSSLATPRADVMTVHRSLIPDGILAETPSLTHRFVSPGKLVTVCFEMRRSPTTNGFGLWERDL</sequence>
<evidence type="ECO:0000313" key="3">
    <source>
        <dbReference type="EMBL" id="EAQ81556.1"/>
    </source>
</evidence>
<keyword evidence="1" id="KW-0812">Transmembrane</keyword>
<dbReference type="STRING" id="314230.DSM3645_28282"/>
<feature type="domain" description="Methanolan biosynthesis EpsI" evidence="2">
    <location>
        <begin position="28"/>
        <end position="217"/>
    </location>
</feature>
<comment type="caution">
    <text evidence="3">The sequence shown here is derived from an EMBL/GenBank/DDBJ whole genome shotgun (WGS) entry which is preliminary data.</text>
</comment>
<evidence type="ECO:0000256" key="1">
    <source>
        <dbReference type="SAM" id="Phobius"/>
    </source>
</evidence>
<dbReference type="HOGENOM" id="CLU_972054_0_0_0"/>
<dbReference type="EMBL" id="AANZ01000004">
    <property type="protein sequence ID" value="EAQ81556.1"/>
    <property type="molecule type" value="Genomic_DNA"/>
</dbReference>
<proteinExistence type="predicted"/>